<evidence type="ECO:0000256" key="1">
    <source>
        <dbReference type="SAM" id="Coils"/>
    </source>
</evidence>
<protein>
    <submittedName>
        <fullName evidence="3">Uncharacterized protein</fullName>
    </submittedName>
</protein>
<feature type="region of interest" description="Disordered" evidence="2">
    <location>
        <begin position="565"/>
        <end position="624"/>
    </location>
</feature>
<feature type="compositionally biased region" description="Low complexity" evidence="2">
    <location>
        <begin position="567"/>
        <end position="579"/>
    </location>
</feature>
<proteinExistence type="predicted"/>
<feature type="coiled-coil region" evidence="1">
    <location>
        <begin position="335"/>
        <end position="467"/>
    </location>
</feature>
<sequence>MHFNKESGGEGVEQLLEELRQYEQQISNLTASIESQNEEHAGIEAGLMELIREKIGGSSSPPVPENNANGGEFSLNFGKLQDEIEATRQTLQVAHKNEVLAGTALARIATFITQHDEKYKHHLDGLREVIQRFQDVLGMSEEHNTRLKAELKMKACGNPLNGCVWTSGATQPQNCLVEKKLAPCYVEVTTTVNSLLNCMAAILDSFKVKNKLRLSNRSCLEEAHQRVRSQLVKQREVLTDVRHTVDKMERAISELQVENNDKKTMWEELQKELSELERSPSPSESTVATMEAMLRLPMEIDELKQALEGASKSTQTVQSVEKKTVEVANAQTFKLERATSALERARGAVAALEDEKAELQVQIEASRETTQKQLQQMEDEAQKVKELYEEGNEIKEVQRLLEAEAESLTASLDEARKRLTVLRAQLESKASQKAMLQDEKLETEENVNNLKNECVRARNKIIEIRKRLFALRQEEEKVSKDLEYITSLVPETALSSLPRVFTSQLEADVRRPEENLRQLVSWRDRNLFTKARQEHRCNVGAAGVPCAGSTPLDTVVELGANTRVLRRSSSSTTTQRPSRFIGDPAPSSTPSLDAHSSPVTTGREPRETALLGPNEEPPSGKTSQIVVDGTRYSLSHSRTSVFSPIRCEFRRDFLRSKIPCKTANRRNSGKAFGGVAGQFECKGNRRRQSSD</sequence>
<evidence type="ECO:0000313" key="4">
    <source>
        <dbReference type="Proteomes" id="UP000284403"/>
    </source>
</evidence>
<feature type="coiled-coil region" evidence="1">
    <location>
        <begin position="12"/>
        <end position="39"/>
    </location>
</feature>
<dbReference type="PANTHER" id="PTHR45615:SF80">
    <property type="entry name" value="GRIP DOMAIN-CONTAINING PROTEIN"/>
    <property type="match status" value="1"/>
</dbReference>
<gene>
    <name evidence="3" type="ORF">Tco025E_03198</name>
</gene>
<dbReference type="Proteomes" id="UP000284403">
    <property type="component" value="Unassembled WGS sequence"/>
</dbReference>
<reference evidence="3 4" key="1">
    <citation type="journal article" date="2018" name="BMC Genomics">
        <title>Genomic comparison of Trypanosoma conorhini and Trypanosoma rangeli to Trypanosoma cruzi strains of high and low virulence.</title>
        <authorList>
            <person name="Bradwell K.R."/>
            <person name="Koparde V.N."/>
            <person name="Matveyev A.V."/>
            <person name="Serrano M.G."/>
            <person name="Alves J.M."/>
            <person name="Parikh H."/>
            <person name="Huang B."/>
            <person name="Lee V."/>
            <person name="Espinosa-Alvarez O."/>
            <person name="Ortiz P.A."/>
            <person name="Costa-Martins A.G."/>
            <person name="Teixeira M.M."/>
            <person name="Buck G.A."/>
        </authorList>
    </citation>
    <scope>NUCLEOTIDE SEQUENCE [LARGE SCALE GENOMIC DNA]</scope>
    <source>
        <strain evidence="3 4">025E</strain>
    </source>
</reference>
<dbReference type="EMBL" id="MKKU01000139">
    <property type="protein sequence ID" value="RNF22356.1"/>
    <property type="molecule type" value="Genomic_DNA"/>
</dbReference>
<dbReference type="GeneID" id="40316809"/>
<keyword evidence="1" id="KW-0175">Coiled coil</keyword>
<name>A0A3R7MXX1_9TRYP</name>
<dbReference type="PANTHER" id="PTHR45615">
    <property type="entry name" value="MYOSIN HEAVY CHAIN, NON-MUSCLE"/>
    <property type="match status" value="1"/>
</dbReference>
<feature type="coiled-coil region" evidence="1">
    <location>
        <begin position="238"/>
        <end position="279"/>
    </location>
</feature>
<evidence type="ECO:0000256" key="2">
    <source>
        <dbReference type="SAM" id="MobiDB-lite"/>
    </source>
</evidence>
<dbReference type="OrthoDB" id="242123at2759"/>
<dbReference type="AlphaFoldDB" id="A0A3R7MXX1"/>
<evidence type="ECO:0000313" key="3">
    <source>
        <dbReference type="EMBL" id="RNF22356.1"/>
    </source>
</evidence>
<dbReference type="RefSeq" id="XP_029229813.1">
    <property type="nucleotide sequence ID" value="XM_029370119.1"/>
</dbReference>
<comment type="caution">
    <text evidence="3">The sequence shown here is derived from an EMBL/GenBank/DDBJ whole genome shotgun (WGS) entry which is preliminary data.</text>
</comment>
<accession>A0A3R7MXX1</accession>
<organism evidence="3 4">
    <name type="scientific">Trypanosoma conorhini</name>
    <dbReference type="NCBI Taxonomy" id="83891"/>
    <lineage>
        <taxon>Eukaryota</taxon>
        <taxon>Discoba</taxon>
        <taxon>Euglenozoa</taxon>
        <taxon>Kinetoplastea</taxon>
        <taxon>Metakinetoplastina</taxon>
        <taxon>Trypanosomatida</taxon>
        <taxon>Trypanosomatidae</taxon>
        <taxon>Trypanosoma</taxon>
    </lineage>
</organism>
<keyword evidence="4" id="KW-1185">Reference proteome</keyword>